<name>A0ABT5MVZ6_9BURK</name>
<dbReference type="SUPFAM" id="SSF55103">
    <property type="entry name" value="FAD-linked oxidases, C-terminal domain"/>
    <property type="match status" value="1"/>
</dbReference>
<keyword evidence="2" id="KW-0285">Flavoprotein</keyword>
<evidence type="ECO:0000313" key="6">
    <source>
        <dbReference type="Proteomes" id="UP001528673"/>
    </source>
</evidence>
<dbReference type="SUPFAM" id="SSF56176">
    <property type="entry name" value="FAD-binding/transporter-associated domain-like"/>
    <property type="match status" value="1"/>
</dbReference>
<evidence type="ECO:0000256" key="2">
    <source>
        <dbReference type="ARBA" id="ARBA00022630"/>
    </source>
</evidence>
<dbReference type="Gene3D" id="3.30.70.2740">
    <property type="match status" value="1"/>
</dbReference>
<comment type="caution">
    <text evidence="5">The sequence shown here is derived from an EMBL/GenBank/DDBJ whole genome shotgun (WGS) entry which is preliminary data.</text>
</comment>
<feature type="domain" description="FAD-binding PCMH-type" evidence="4">
    <location>
        <begin position="46"/>
        <end position="229"/>
    </location>
</feature>
<dbReference type="InterPro" id="IPR016171">
    <property type="entry name" value="Vanillyl_alc_oxidase_C-sub2"/>
</dbReference>
<comment type="similarity">
    <text evidence="1">Belongs to the FAD-binding oxidoreductase/transferase type 4 family.</text>
</comment>
<accession>A0ABT5MVZ6</accession>
<dbReference type="InterPro" id="IPR016167">
    <property type="entry name" value="FAD-bd_PCMH_sub1"/>
</dbReference>
<protein>
    <submittedName>
        <fullName evidence="5">FAD-binding oxidoreductase</fullName>
    </submittedName>
</protein>
<sequence length="494" mass="51316">MTTPLHASPVSTDDIVQALTAIVGPQACLTQAPDLKPFVTDYRGLYVGQAAAVVLPNSTQQVSQVMAWCHAHGVVVVPQGGNTSLMGGAVPEAQASSPAVVLNLRRMNQVLAVDTVNDTLTLQAGVTLNAARSAAEDAGRLFPLRIGSEGSCQIGGNISTNAGGTAVLRYGNMRDLVLGVEAVLPDGRIYSGLRGLRKDNTGYDLKQLFIGSEGTLGIVTAAVLKLMPQPTASSVALAAVASPAAAVALLGEAKKTAGQAVTAFELISGPALDLVLGYLGNVKSPFEARHDWMVLIELTSGASAEGLDATLMQVLEAGLDSGLVLDATLAQSGADAQTFWRIREEISDAQTRTGGSIKCDVSVPLSRIAAFIDEATAAVLALEPQTRMIVYGHMGDGNVHFNPLRPADRPAKDYLAAFYEPISRQVDSLAHAAGGSISAEHGVGVAKRDDLSHYKSDVELALMWQIKNALDPQGLLNPGKVLPAPVAAPVVAQA</sequence>
<proteinExistence type="inferred from homology"/>
<dbReference type="Gene3D" id="3.30.70.2190">
    <property type="match status" value="1"/>
</dbReference>
<dbReference type="Gene3D" id="3.30.465.10">
    <property type="match status" value="1"/>
</dbReference>
<keyword evidence="6" id="KW-1185">Reference proteome</keyword>
<dbReference type="InterPro" id="IPR016164">
    <property type="entry name" value="FAD-linked_Oxase-like_C"/>
</dbReference>
<dbReference type="PANTHER" id="PTHR43716">
    <property type="entry name" value="D-2-HYDROXYGLUTARATE DEHYDROGENASE, MITOCHONDRIAL"/>
    <property type="match status" value="1"/>
</dbReference>
<organism evidence="5 6">
    <name type="scientific">Curvibacter cyanobacteriorum</name>
    <dbReference type="NCBI Taxonomy" id="3026422"/>
    <lineage>
        <taxon>Bacteria</taxon>
        <taxon>Pseudomonadati</taxon>
        <taxon>Pseudomonadota</taxon>
        <taxon>Betaproteobacteria</taxon>
        <taxon>Burkholderiales</taxon>
        <taxon>Comamonadaceae</taxon>
        <taxon>Curvibacter</taxon>
    </lineage>
</organism>
<evidence type="ECO:0000313" key="5">
    <source>
        <dbReference type="EMBL" id="MDD0838227.1"/>
    </source>
</evidence>
<reference evidence="5 6" key="1">
    <citation type="submission" date="2023-02" db="EMBL/GenBank/DDBJ databases">
        <title>Bacterial whole genomic sequence of Curvibacter sp. HBC61.</title>
        <authorList>
            <person name="Le V."/>
            <person name="Ko S.-R."/>
            <person name="Ahn C.-Y."/>
            <person name="Oh H.-M."/>
        </authorList>
    </citation>
    <scope>NUCLEOTIDE SEQUENCE [LARGE SCALE GENOMIC DNA]</scope>
    <source>
        <strain evidence="5 6">HBC61</strain>
    </source>
</reference>
<dbReference type="Pfam" id="PF02913">
    <property type="entry name" value="FAD-oxidase_C"/>
    <property type="match status" value="1"/>
</dbReference>
<dbReference type="InterPro" id="IPR051264">
    <property type="entry name" value="FAD-oxidored/transferase_4"/>
</dbReference>
<dbReference type="Gene3D" id="1.10.45.10">
    <property type="entry name" value="Vanillyl-alcohol Oxidase, Chain A, domain 4"/>
    <property type="match status" value="1"/>
</dbReference>
<dbReference type="InterPro" id="IPR036318">
    <property type="entry name" value="FAD-bd_PCMH-like_sf"/>
</dbReference>
<evidence type="ECO:0000259" key="4">
    <source>
        <dbReference type="PROSITE" id="PS51387"/>
    </source>
</evidence>
<dbReference type="PANTHER" id="PTHR43716:SF2">
    <property type="entry name" value="BLL6224 PROTEIN"/>
    <property type="match status" value="1"/>
</dbReference>
<dbReference type="InterPro" id="IPR006094">
    <property type="entry name" value="Oxid_FAD_bind_N"/>
</dbReference>
<dbReference type="InterPro" id="IPR016166">
    <property type="entry name" value="FAD-bd_PCMH"/>
</dbReference>
<evidence type="ECO:0000256" key="3">
    <source>
        <dbReference type="ARBA" id="ARBA00022827"/>
    </source>
</evidence>
<dbReference type="InterPro" id="IPR016169">
    <property type="entry name" value="FAD-bd_PCMH_sub2"/>
</dbReference>
<dbReference type="PROSITE" id="PS51387">
    <property type="entry name" value="FAD_PCMH"/>
    <property type="match status" value="1"/>
</dbReference>
<dbReference type="Gene3D" id="3.30.43.10">
    <property type="entry name" value="Uridine Diphospho-n-acetylenolpyruvylglucosamine Reductase, domain 2"/>
    <property type="match status" value="1"/>
</dbReference>
<dbReference type="RefSeq" id="WP_273949860.1">
    <property type="nucleotide sequence ID" value="NZ_JAQSIP010000002.1"/>
</dbReference>
<keyword evidence="3" id="KW-0274">FAD</keyword>
<dbReference type="Pfam" id="PF01565">
    <property type="entry name" value="FAD_binding_4"/>
    <property type="match status" value="1"/>
</dbReference>
<dbReference type="Proteomes" id="UP001528673">
    <property type="component" value="Unassembled WGS sequence"/>
</dbReference>
<evidence type="ECO:0000256" key="1">
    <source>
        <dbReference type="ARBA" id="ARBA00008000"/>
    </source>
</evidence>
<gene>
    <name evidence="5" type="ORF">PSQ40_06560</name>
</gene>
<dbReference type="InterPro" id="IPR004113">
    <property type="entry name" value="FAD-bd_oxidored_4_C"/>
</dbReference>
<dbReference type="EMBL" id="JAQSIP010000002">
    <property type="protein sequence ID" value="MDD0838227.1"/>
    <property type="molecule type" value="Genomic_DNA"/>
</dbReference>